<proteinExistence type="predicted"/>
<dbReference type="EMBL" id="LYOS01000006">
    <property type="protein sequence ID" value="OFV67237.1"/>
    <property type="molecule type" value="Genomic_DNA"/>
</dbReference>
<evidence type="ECO:0000313" key="2">
    <source>
        <dbReference type="Proteomes" id="UP000186940"/>
    </source>
</evidence>
<keyword evidence="2" id="KW-1185">Reference proteome</keyword>
<dbReference type="AlphaFoldDB" id="A0A1F2P7A4"/>
<sequence>MKMTRRYDRAGYEGALKGKDRLGRIEEYLDELRRL</sequence>
<organism evidence="1 2">
    <name type="scientific">Candidatus Syntropharchaeum caldarium</name>
    <dbReference type="NCBI Taxonomy" id="1838285"/>
    <lineage>
        <taxon>Archaea</taxon>
        <taxon>Methanobacteriati</taxon>
        <taxon>Methanobacteriota</taxon>
        <taxon>Stenosarchaea group</taxon>
        <taxon>Methanomicrobia</taxon>
        <taxon>Methanosarcinales</taxon>
        <taxon>ANME-2 cluster</taxon>
        <taxon>Candidatus Syntropharchaeum</taxon>
    </lineage>
</organism>
<reference evidence="1" key="1">
    <citation type="submission" date="2016-05" db="EMBL/GenBank/DDBJ databases">
        <title>Microbial consortia oxidize butane by reversing methanogenesis.</title>
        <authorList>
            <person name="Laso-Perez R."/>
            <person name="Richter M."/>
            <person name="Wegener G."/>
            <person name="Musat F."/>
        </authorList>
    </citation>
    <scope>NUCLEOTIDE SEQUENCE [LARGE SCALE GENOMIC DNA]</scope>
    <source>
        <strain evidence="1">BOX2</strain>
    </source>
</reference>
<protein>
    <submittedName>
        <fullName evidence="1">Uncharacterized protein</fullName>
    </submittedName>
</protein>
<evidence type="ECO:0000313" key="1">
    <source>
        <dbReference type="EMBL" id="OFV67237.1"/>
    </source>
</evidence>
<name>A0A1F2P7A4_9EURY</name>
<comment type="caution">
    <text evidence="1">The sequence shown here is derived from an EMBL/GenBank/DDBJ whole genome shotgun (WGS) entry which is preliminary data.</text>
</comment>
<gene>
    <name evidence="1" type="ORF">SCAL_001679</name>
</gene>
<accession>A0A1F2P7A4</accession>
<dbReference type="Proteomes" id="UP000186940">
    <property type="component" value="Unassembled WGS sequence"/>
</dbReference>
<dbReference type="STRING" id="1838285.SCAL_001679"/>